<feature type="region of interest" description="Disordered" evidence="9">
    <location>
        <begin position="773"/>
        <end position="797"/>
    </location>
</feature>
<evidence type="ECO:0000256" key="6">
    <source>
        <dbReference type="ARBA" id="ARBA00023163"/>
    </source>
</evidence>
<keyword evidence="12" id="KW-1185">Reference proteome</keyword>
<evidence type="ECO:0000256" key="7">
    <source>
        <dbReference type="ARBA" id="ARBA00024019"/>
    </source>
</evidence>
<dbReference type="Gene3D" id="3.30.50.10">
    <property type="entry name" value="Erythroid Transcription Factor GATA-1, subunit A"/>
    <property type="match status" value="1"/>
</dbReference>
<feature type="region of interest" description="Disordered" evidence="9">
    <location>
        <begin position="42"/>
        <end position="112"/>
    </location>
</feature>
<name>K8EC02_9CHLO</name>
<dbReference type="GO" id="GO:0008270">
    <property type="term" value="F:zinc ion binding"/>
    <property type="evidence" value="ECO:0007669"/>
    <property type="project" value="UniProtKB-KW"/>
</dbReference>
<keyword evidence="2 8" id="KW-0863">Zinc-finger</keyword>
<evidence type="ECO:0000256" key="5">
    <source>
        <dbReference type="ARBA" id="ARBA00023125"/>
    </source>
</evidence>
<dbReference type="CDD" id="cd00202">
    <property type="entry name" value="ZnF_GATA"/>
    <property type="match status" value="1"/>
</dbReference>
<dbReference type="GO" id="GO:0043565">
    <property type="term" value="F:sequence-specific DNA binding"/>
    <property type="evidence" value="ECO:0007669"/>
    <property type="project" value="InterPro"/>
</dbReference>
<dbReference type="OrthoDB" id="544569at2759"/>
<feature type="region of interest" description="Disordered" evidence="9">
    <location>
        <begin position="490"/>
        <end position="510"/>
    </location>
</feature>
<dbReference type="AlphaFoldDB" id="K8EC02"/>
<evidence type="ECO:0000313" key="11">
    <source>
        <dbReference type="EMBL" id="CCO15436.1"/>
    </source>
</evidence>
<comment type="similarity">
    <text evidence="7">Belongs to the type IV zinc-finger family. Class B subfamily.</text>
</comment>
<feature type="compositionally biased region" description="Basic and acidic residues" evidence="9">
    <location>
        <begin position="61"/>
        <end position="93"/>
    </location>
</feature>
<dbReference type="PROSITE" id="PS50114">
    <property type="entry name" value="GATA_ZN_FINGER_2"/>
    <property type="match status" value="1"/>
</dbReference>
<dbReference type="GeneID" id="19016776"/>
<evidence type="ECO:0000256" key="9">
    <source>
        <dbReference type="SAM" id="MobiDB-lite"/>
    </source>
</evidence>
<keyword evidence="4" id="KW-0805">Transcription regulation</keyword>
<keyword evidence="6" id="KW-0804">Transcription</keyword>
<evidence type="ECO:0000256" key="1">
    <source>
        <dbReference type="ARBA" id="ARBA00022723"/>
    </source>
</evidence>
<evidence type="ECO:0000256" key="2">
    <source>
        <dbReference type="ARBA" id="ARBA00022771"/>
    </source>
</evidence>
<evidence type="ECO:0000313" key="12">
    <source>
        <dbReference type="Proteomes" id="UP000198341"/>
    </source>
</evidence>
<gene>
    <name evidence="11" type="ORF">Bathy03g02390</name>
</gene>
<dbReference type="InterPro" id="IPR013088">
    <property type="entry name" value="Znf_NHR/GATA"/>
</dbReference>
<dbReference type="RefSeq" id="XP_007513999.1">
    <property type="nucleotide sequence ID" value="XM_007513937.1"/>
</dbReference>
<dbReference type="KEGG" id="bpg:Bathy03g02390"/>
<sequence length="837" mass="93033">MANTQSPTGIAGKRCAHCNTHTTPLWRNGPDGPKTLCNACGVRDNRRQNKTRNVQQKPRVKKEPRPEKAEKEIKKKGDGNRPKRGSADYKDGIENDTNTTPTKGNKKKVSQRELNARIQGFNKDPFAKTENIHVPQFGKAETAQYYASMNDGKAYKPPQGYHKSDGGVVAARFGPNTAAATYECDDQDLQWLESQRDAFVAENMKEKKKTNTAMMKKKDQKKQGEAEGGKQAEMKGKDGVTQEHVEKLFDVFEEASWCASSMVSSNSACDIVLGRCYSPSTEEDALHWTSDQPMHEAFLVSPPHYKRNDKRHSLPNKYDTWGVIMNGGENSNDATYDCVTLPQTPSTNDVTAGDGGLIGKKMKTATTTTTHAKSKLNKSVINSGSENSSECSDDEHLARLEKLSDINDSDVENVSGNGSSNDLVVKRVTRSLNNTNSKSLTKVHLEGRAASAKQSAAALKLRKARRAAEWVPSTVDVGAGELKTPIQQKTKKNNTNNNSTKYKNNITNSDKKINTNSNAFDAFGGGGGGGSLKFGLTKRVTRGSKSSLSSLAETEEVFDRALLEKKMNLTVKVSQKNTSAKAFFSPGASIRPKPFVMKHDASMDKAFAELRKRYPHAPSCEVVLTVHHYWYQKRMVHNNGRPLLSRFYWTPSKELRERPELATEAERDRYLFCFDAAAVKRQKAEKEERKNALMNSGGALAQKRRRRRACFNPAASKRRRKAQAEMDFATTQPLTICFEPLEDVLEYGLEYVEADDERYVELMALAERSGTPKFNANKRASRSAAARANNEDSEKNTIVGSLMKKMFGWRGSTESDSLHRPETPKKRRTPRGGSARA</sequence>
<dbReference type="InterPro" id="IPR000679">
    <property type="entry name" value="Znf_GATA"/>
</dbReference>
<dbReference type="PANTHER" id="PTHR46813">
    <property type="entry name" value="GATA TRANSCRIPTION FACTOR 18"/>
    <property type="match status" value="1"/>
</dbReference>
<organism evidence="11 12">
    <name type="scientific">Bathycoccus prasinos</name>
    <dbReference type="NCBI Taxonomy" id="41875"/>
    <lineage>
        <taxon>Eukaryota</taxon>
        <taxon>Viridiplantae</taxon>
        <taxon>Chlorophyta</taxon>
        <taxon>Mamiellophyceae</taxon>
        <taxon>Mamiellales</taxon>
        <taxon>Bathycoccaceae</taxon>
        <taxon>Bathycoccus</taxon>
    </lineage>
</organism>
<keyword evidence="3" id="KW-0862">Zinc</keyword>
<reference evidence="11 12" key="1">
    <citation type="submission" date="2011-10" db="EMBL/GenBank/DDBJ databases">
        <authorList>
            <person name="Genoscope - CEA"/>
        </authorList>
    </citation>
    <scope>NUCLEOTIDE SEQUENCE [LARGE SCALE GENOMIC DNA]</scope>
    <source>
        <strain evidence="11 12">RCC 1105</strain>
    </source>
</reference>
<dbReference type="SMART" id="SM00401">
    <property type="entry name" value="ZnF_GATA"/>
    <property type="match status" value="1"/>
</dbReference>
<protein>
    <recommendedName>
        <fullName evidence="10">GATA-type domain-containing protein</fullName>
    </recommendedName>
</protein>
<feature type="region of interest" description="Disordered" evidence="9">
    <location>
        <begin position="810"/>
        <end position="837"/>
    </location>
</feature>
<proteinExistence type="inferred from homology"/>
<keyword evidence="5" id="KW-0238">DNA-binding</keyword>
<dbReference type="PANTHER" id="PTHR46813:SF16">
    <property type="entry name" value="GATA TRANSCRIPTION FACTOR 18"/>
    <property type="match status" value="1"/>
</dbReference>
<feature type="compositionally biased region" description="Basic and acidic residues" evidence="9">
    <location>
        <begin position="221"/>
        <end position="239"/>
    </location>
</feature>
<dbReference type="GO" id="GO:0006355">
    <property type="term" value="P:regulation of DNA-templated transcription"/>
    <property type="evidence" value="ECO:0007669"/>
    <property type="project" value="InterPro"/>
</dbReference>
<dbReference type="eggNOG" id="KOG1601">
    <property type="taxonomic scope" value="Eukaryota"/>
</dbReference>
<keyword evidence="1" id="KW-0479">Metal-binding</keyword>
<dbReference type="PROSITE" id="PS00344">
    <property type="entry name" value="GATA_ZN_FINGER_1"/>
    <property type="match status" value="1"/>
</dbReference>
<dbReference type="Pfam" id="PF00320">
    <property type="entry name" value="GATA"/>
    <property type="match status" value="1"/>
</dbReference>
<feature type="compositionally biased region" description="Low complexity" evidence="9">
    <location>
        <begin position="493"/>
        <end position="508"/>
    </location>
</feature>
<dbReference type="EMBL" id="FO082276">
    <property type="protein sequence ID" value="CCO15436.1"/>
    <property type="molecule type" value="Genomic_DNA"/>
</dbReference>
<evidence type="ECO:0000256" key="8">
    <source>
        <dbReference type="PROSITE-ProRule" id="PRU00094"/>
    </source>
</evidence>
<evidence type="ECO:0000259" key="10">
    <source>
        <dbReference type="PROSITE" id="PS50114"/>
    </source>
</evidence>
<dbReference type="Proteomes" id="UP000198341">
    <property type="component" value="Chromosome 3"/>
</dbReference>
<feature type="compositionally biased region" description="Low complexity" evidence="9">
    <location>
        <begin position="775"/>
        <end position="788"/>
    </location>
</feature>
<evidence type="ECO:0000256" key="3">
    <source>
        <dbReference type="ARBA" id="ARBA00022833"/>
    </source>
</evidence>
<feature type="domain" description="GATA-type" evidence="10">
    <location>
        <begin position="9"/>
        <end position="42"/>
    </location>
</feature>
<accession>K8EC02</accession>
<evidence type="ECO:0000256" key="4">
    <source>
        <dbReference type="ARBA" id="ARBA00023015"/>
    </source>
</evidence>
<feature type="region of interest" description="Disordered" evidence="9">
    <location>
        <begin position="208"/>
        <end position="239"/>
    </location>
</feature>
<dbReference type="SUPFAM" id="SSF57716">
    <property type="entry name" value="Glucocorticoid receptor-like (DNA-binding domain)"/>
    <property type="match status" value="1"/>
</dbReference>